<protein>
    <recommendedName>
        <fullName evidence="3">NADH-ubiquinone oxidoreductase chain 4L</fullName>
    </recommendedName>
    <alternativeName>
        <fullName evidence="9">NADH dehydrogenase subunit 4L</fullName>
    </alternativeName>
</protein>
<dbReference type="GO" id="GO:0016020">
    <property type="term" value="C:membrane"/>
    <property type="evidence" value="ECO:0007669"/>
    <property type="project" value="UniProtKB-SubCell"/>
</dbReference>
<feature type="transmembrane region" description="Helical" evidence="11">
    <location>
        <begin position="54"/>
        <end position="78"/>
    </location>
</feature>
<name>A0A4D6X2N1_9HEMI</name>
<organism evidence="12">
    <name type="scientific">Acanthocoris sp. FS-2019</name>
    <dbReference type="NCBI Taxonomy" id="2575684"/>
    <lineage>
        <taxon>Eukaryota</taxon>
        <taxon>Metazoa</taxon>
        <taxon>Ecdysozoa</taxon>
        <taxon>Arthropoda</taxon>
        <taxon>Hexapoda</taxon>
        <taxon>Insecta</taxon>
        <taxon>Pterygota</taxon>
        <taxon>Neoptera</taxon>
        <taxon>Paraneoptera</taxon>
        <taxon>Hemiptera</taxon>
        <taxon>Heteroptera</taxon>
        <taxon>Panheteroptera</taxon>
        <taxon>Pentatomomorpha</taxon>
        <taxon>Coreoidea</taxon>
        <taxon>Coreidae</taxon>
        <taxon>Coreinae</taxon>
        <taxon>Acanthocoris</taxon>
    </lineage>
</organism>
<accession>A0A4D6X2N1</accession>
<evidence type="ECO:0000256" key="2">
    <source>
        <dbReference type="ARBA" id="ARBA00010519"/>
    </source>
</evidence>
<evidence type="ECO:0000256" key="5">
    <source>
        <dbReference type="ARBA" id="ARBA00022967"/>
    </source>
</evidence>
<evidence type="ECO:0000256" key="4">
    <source>
        <dbReference type="ARBA" id="ARBA00022692"/>
    </source>
</evidence>
<keyword evidence="7" id="KW-0520">NAD</keyword>
<keyword evidence="12" id="KW-0496">Mitochondrion</keyword>
<comment type="similarity">
    <text evidence="2">Belongs to the complex I subunit 4L family.</text>
</comment>
<gene>
    <name evidence="12" type="primary">ND4L</name>
</gene>
<dbReference type="GO" id="GO:0008137">
    <property type="term" value="F:NADH dehydrogenase (ubiquinone) activity"/>
    <property type="evidence" value="ECO:0007669"/>
    <property type="project" value="UniProtKB-EC"/>
</dbReference>
<evidence type="ECO:0000256" key="11">
    <source>
        <dbReference type="SAM" id="Phobius"/>
    </source>
</evidence>
<evidence type="ECO:0000256" key="9">
    <source>
        <dbReference type="ARBA" id="ARBA00031586"/>
    </source>
</evidence>
<reference evidence="12" key="1">
    <citation type="journal article" date="2019" name="Syst. Entomol.">
        <title>Higher level phylogeny and evolutionary history of Pentatomomorpha (Hemiptera: Heteroptera) inferred from mitochondrial genome sequences.</title>
        <authorList>
            <person name="Liu Y."/>
            <person name="Li H."/>
            <person name="Song F."/>
            <person name="Zhao Y."/>
            <person name="Wilson J.J."/>
            <person name="Cai W."/>
        </authorList>
    </citation>
    <scope>NUCLEOTIDE SEQUENCE</scope>
</reference>
<dbReference type="Gene3D" id="1.10.287.3510">
    <property type="match status" value="1"/>
</dbReference>
<evidence type="ECO:0000313" key="12">
    <source>
        <dbReference type="EMBL" id="QCI09231.1"/>
    </source>
</evidence>
<dbReference type="EMBL" id="MF497707">
    <property type="protein sequence ID" value="QCI09231.1"/>
    <property type="molecule type" value="Genomic_DNA"/>
</dbReference>
<keyword evidence="8 11" id="KW-0472">Membrane</keyword>
<feature type="transmembrane region" description="Helical" evidence="11">
    <location>
        <begin position="31"/>
        <end position="47"/>
    </location>
</feature>
<evidence type="ECO:0000256" key="3">
    <source>
        <dbReference type="ARBA" id="ARBA00016612"/>
    </source>
</evidence>
<comment type="catalytic activity">
    <reaction evidence="10">
        <text>a ubiquinone + NADH + 5 H(+)(in) = a ubiquinol + NAD(+) + 4 H(+)(out)</text>
        <dbReference type="Rhea" id="RHEA:29091"/>
        <dbReference type="Rhea" id="RHEA-COMP:9565"/>
        <dbReference type="Rhea" id="RHEA-COMP:9566"/>
        <dbReference type="ChEBI" id="CHEBI:15378"/>
        <dbReference type="ChEBI" id="CHEBI:16389"/>
        <dbReference type="ChEBI" id="CHEBI:17976"/>
        <dbReference type="ChEBI" id="CHEBI:57540"/>
        <dbReference type="ChEBI" id="CHEBI:57945"/>
        <dbReference type="EC" id="7.1.1.2"/>
    </reaction>
</comment>
<sequence>MIYYSIIFMFFSGLLVFSSSRKHLLISLFSLEYLVLVIFLSLFLFLVKFEFELFFILIFLSFSVCEGALGLGVLVSMVRSHGNDLLSSMSVLSW</sequence>
<evidence type="ECO:0000256" key="10">
    <source>
        <dbReference type="ARBA" id="ARBA00049551"/>
    </source>
</evidence>
<evidence type="ECO:0000256" key="1">
    <source>
        <dbReference type="ARBA" id="ARBA00004141"/>
    </source>
</evidence>
<proteinExistence type="inferred from homology"/>
<keyword evidence="5" id="KW-1278">Translocase</keyword>
<dbReference type="AlphaFoldDB" id="A0A4D6X2N1"/>
<evidence type="ECO:0000256" key="8">
    <source>
        <dbReference type="ARBA" id="ARBA00023136"/>
    </source>
</evidence>
<dbReference type="InterPro" id="IPR039428">
    <property type="entry name" value="NUOK/Mnh_C1-like"/>
</dbReference>
<keyword evidence="6 11" id="KW-1133">Transmembrane helix</keyword>
<evidence type="ECO:0000256" key="7">
    <source>
        <dbReference type="ARBA" id="ARBA00023027"/>
    </source>
</evidence>
<geneLocation type="mitochondrion" evidence="12"/>
<keyword evidence="4 11" id="KW-0812">Transmembrane</keyword>
<dbReference type="Pfam" id="PF00420">
    <property type="entry name" value="Oxidored_q2"/>
    <property type="match status" value="1"/>
</dbReference>
<evidence type="ECO:0000256" key="6">
    <source>
        <dbReference type="ARBA" id="ARBA00022989"/>
    </source>
</evidence>
<comment type="subcellular location">
    <subcellularLocation>
        <location evidence="1">Membrane</location>
        <topology evidence="1">Multi-pass membrane protein</topology>
    </subcellularLocation>
</comment>